<evidence type="ECO:0000313" key="2">
    <source>
        <dbReference type="EMBL" id="CAI5733406.1"/>
    </source>
</evidence>
<evidence type="ECO:0000313" key="3">
    <source>
        <dbReference type="Proteomes" id="UP001157938"/>
    </source>
</evidence>
<sequence>MNRLNSDAVAATIPTLKVLTGAEMITPSTRCRYKTGRCTKPRAVKANGTLLLLCEYHRNQQNRTKKRSDVKCRHNRAKKRQAQRAILQQKQLPVVPVGEERSTLSWTPTTLPLASIIAPHMDEYAAPSPLTVTDPEKVFESTSPTAADFDVSLVNRVPRCVSPNVPPTMCLQDINSFALEDIWLLEYFIL</sequence>
<reference evidence="2" key="2">
    <citation type="submission" date="2022-12" db="EMBL/GenBank/DDBJ databases">
        <authorList>
            <person name="Webb A."/>
        </authorList>
    </citation>
    <scope>NUCLEOTIDE SEQUENCE</scope>
    <source>
        <strain evidence="2">Pf2</strain>
    </source>
</reference>
<comment type="caution">
    <text evidence="2">The sequence shown here is derived from an EMBL/GenBank/DDBJ whole genome shotgun (WGS) entry which is preliminary data.</text>
</comment>
<dbReference type="Proteomes" id="UP001159659">
    <property type="component" value="Unassembled WGS sequence"/>
</dbReference>
<protein>
    <submittedName>
        <fullName evidence="2">Uncharacterized protein</fullName>
    </submittedName>
</protein>
<reference evidence="1 3" key="1">
    <citation type="submission" date="2021-11" db="EMBL/GenBank/DDBJ databases">
        <authorList>
            <person name="Islam A."/>
            <person name="Islam S."/>
            <person name="Flora M.S."/>
            <person name="Rahman M."/>
            <person name="Ziaur R.M."/>
            <person name="Epstein J.H."/>
            <person name="Hassan M."/>
            <person name="Klassen M."/>
            <person name="Woodard K."/>
            <person name="Webb A."/>
            <person name="Webby R.J."/>
            <person name="El Zowalaty M.E."/>
        </authorList>
    </citation>
    <scope>NUCLEOTIDE SEQUENCE [LARGE SCALE GENOMIC DNA]</scope>
    <source>
        <strain evidence="1">Pf1</strain>
    </source>
</reference>
<gene>
    <name evidence="1" type="ORF">PFR001_LOCUS5766</name>
    <name evidence="2" type="ORF">PFR002_LOCUS7177</name>
</gene>
<name>A0AAV0U9B6_9STRA</name>
<dbReference type="EMBL" id="CAKLBC010001250">
    <property type="protein sequence ID" value="CAH0490438.1"/>
    <property type="molecule type" value="Genomic_DNA"/>
</dbReference>
<dbReference type="Proteomes" id="UP001157938">
    <property type="component" value="Unassembled WGS sequence"/>
</dbReference>
<evidence type="ECO:0000313" key="1">
    <source>
        <dbReference type="EMBL" id="CAH0490438.1"/>
    </source>
</evidence>
<proteinExistence type="predicted"/>
<dbReference type="AlphaFoldDB" id="A0AAV0U9B6"/>
<organism evidence="2 4">
    <name type="scientific">Peronospora farinosa</name>
    <dbReference type="NCBI Taxonomy" id="134698"/>
    <lineage>
        <taxon>Eukaryota</taxon>
        <taxon>Sar</taxon>
        <taxon>Stramenopiles</taxon>
        <taxon>Oomycota</taxon>
        <taxon>Peronosporomycetes</taxon>
        <taxon>Peronosporales</taxon>
        <taxon>Peronosporaceae</taxon>
        <taxon>Peronospora</taxon>
    </lineage>
</organism>
<accession>A0AAV0U9B6</accession>
<dbReference type="EMBL" id="CANTFK010000921">
    <property type="protein sequence ID" value="CAI5733406.1"/>
    <property type="molecule type" value="Genomic_DNA"/>
</dbReference>
<evidence type="ECO:0000313" key="4">
    <source>
        <dbReference type="Proteomes" id="UP001159659"/>
    </source>
</evidence>
<keyword evidence="3" id="KW-1185">Reference proteome</keyword>